<organism evidence="1">
    <name type="scientific">marine metagenome</name>
    <dbReference type="NCBI Taxonomy" id="408172"/>
    <lineage>
        <taxon>unclassified sequences</taxon>
        <taxon>metagenomes</taxon>
        <taxon>ecological metagenomes</taxon>
    </lineage>
</organism>
<name>A0A381VXY5_9ZZZZ</name>
<protein>
    <submittedName>
        <fullName evidence="1">Uncharacterized protein</fullName>
    </submittedName>
</protein>
<sequence length="28" mass="3297">MVIDKHYKNLIMTIKAWVVGLFFSELPC</sequence>
<proteinExistence type="predicted"/>
<gene>
    <name evidence="1" type="ORF">METZ01_LOCUS97482</name>
</gene>
<reference evidence="1" key="1">
    <citation type="submission" date="2018-05" db="EMBL/GenBank/DDBJ databases">
        <authorList>
            <person name="Lanie J.A."/>
            <person name="Ng W.-L."/>
            <person name="Kazmierczak K.M."/>
            <person name="Andrzejewski T.M."/>
            <person name="Davidsen T.M."/>
            <person name="Wayne K.J."/>
            <person name="Tettelin H."/>
            <person name="Glass J.I."/>
            <person name="Rusch D."/>
            <person name="Podicherti R."/>
            <person name="Tsui H.-C.T."/>
            <person name="Winkler M.E."/>
        </authorList>
    </citation>
    <scope>NUCLEOTIDE SEQUENCE</scope>
</reference>
<evidence type="ECO:0000313" key="1">
    <source>
        <dbReference type="EMBL" id="SVA44628.1"/>
    </source>
</evidence>
<dbReference type="EMBL" id="UINC01009995">
    <property type="protein sequence ID" value="SVA44628.1"/>
    <property type="molecule type" value="Genomic_DNA"/>
</dbReference>
<accession>A0A381VXY5</accession>
<dbReference type="AlphaFoldDB" id="A0A381VXY5"/>